<evidence type="ECO:0000313" key="1">
    <source>
        <dbReference type="EMBL" id="GEO14973.1"/>
    </source>
</evidence>
<dbReference type="InterPro" id="IPR021388">
    <property type="entry name" value="DUF3024"/>
</dbReference>
<accession>A0A512BSL4</accession>
<name>A0A512BSL4_9HYPH</name>
<evidence type="ECO:0000313" key="2">
    <source>
        <dbReference type="Proteomes" id="UP000321085"/>
    </source>
</evidence>
<protein>
    <submittedName>
        <fullName evidence="1">Uncharacterized protein</fullName>
    </submittedName>
</protein>
<comment type="caution">
    <text evidence="1">The sequence shown here is derived from an EMBL/GenBank/DDBJ whole genome shotgun (WGS) entry which is preliminary data.</text>
</comment>
<dbReference type="Pfam" id="PF11225">
    <property type="entry name" value="DUF3024"/>
    <property type="match status" value="1"/>
</dbReference>
<reference evidence="1 2" key="1">
    <citation type="submission" date="2019-07" db="EMBL/GenBank/DDBJ databases">
        <title>Whole genome shotgun sequence of Microvirga aerophila NBRC 106136.</title>
        <authorList>
            <person name="Hosoyama A."/>
            <person name="Uohara A."/>
            <person name="Ohji S."/>
            <person name="Ichikawa N."/>
        </authorList>
    </citation>
    <scope>NUCLEOTIDE SEQUENCE [LARGE SCALE GENOMIC DNA]</scope>
    <source>
        <strain evidence="1 2">NBRC 106136</strain>
    </source>
</reference>
<dbReference type="AlphaFoldDB" id="A0A512BSL4"/>
<dbReference type="Proteomes" id="UP000321085">
    <property type="component" value="Unassembled WGS sequence"/>
</dbReference>
<dbReference type="EMBL" id="BJYU01000033">
    <property type="protein sequence ID" value="GEO14973.1"/>
    <property type="molecule type" value="Genomic_DNA"/>
</dbReference>
<sequence>MAAECKPFLDGRQWVRVRSLVGTKPPEPEKAAITAACERFLAEVLRPRFLPAIRPTSFNYPVAIMGKWHGNKYRFLQRFRSDDPDALEPEFDAPFARLEYIARDCFDVSWHRHTGEWFCLYRSVSLTEALRLIESDGHLHPV</sequence>
<proteinExistence type="predicted"/>
<gene>
    <name evidence="1" type="ORF">MAE02_26690</name>
</gene>
<keyword evidence="2" id="KW-1185">Reference proteome</keyword>
<organism evidence="1 2">
    <name type="scientific">Microvirga aerophila</name>
    <dbReference type="NCBI Taxonomy" id="670291"/>
    <lineage>
        <taxon>Bacteria</taxon>
        <taxon>Pseudomonadati</taxon>
        <taxon>Pseudomonadota</taxon>
        <taxon>Alphaproteobacteria</taxon>
        <taxon>Hyphomicrobiales</taxon>
        <taxon>Methylobacteriaceae</taxon>
        <taxon>Microvirga</taxon>
    </lineage>
</organism>